<gene>
    <name evidence="7" type="ORF">Pla52o_34760</name>
</gene>
<dbReference type="RefSeq" id="WP_146595587.1">
    <property type="nucleotide sequence ID" value="NZ_SJPT01000005.1"/>
</dbReference>
<dbReference type="AlphaFoldDB" id="A0A5C6CCZ2"/>
<dbReference type="SUPFAM" id="SSF51735">
    <property type="entry name" value="NAD(P)-binding Rossmann-fold domains"/>
    <property type="match status" value="1"/>
</dbReference>
<dbReference type="InterPro" id="IPR050223">
    <property type="entry name" value="D-isomer_2-hydroxyacid_DH"/>
</dbReference>
<proteinExistence type="inferred from homology"/>
<reference evidence="7 8" key="1">
    <citation type="submission" date="2019-02" db="EMBL/GenBank/DDBJ databases">
        <title>Deep-cultivation of Planctomycetes and their phenomic and genomic characterization uncovers novel biology.</title>
        <authorList>
            <person name="Wiegand S."/>
            <person name="Jogler M."/>
            <person name="Boedeker C."/>
            <person name="Pinto D."/>
            <person name="Vollmers J."/>
            <person name="Rivas-Marin E."/>
            <person name="Kohn T."/>
            <person name="Peeters S.H."/>
            <person name="Heuer A."/>
            <person name="Rast P."/>
            <person name="Oberbeckmann S."/>
            <person name="Bunk B."/>
            <person name="Jeske O."/>
            <person name="Meyerdierks A."/>
            <person name="Storesund J.E."/>
            <person name="Kallscheuer N."/>
            <person name="Luecker S."/>
            <person name="Lage O.M."/>
            <person name="Pohl T."/>
            <person name="Merkel B.J."/>
            <person name="Hornburger P."/>
            <person name="Mueller R.-W."/>
            <person name="Bruemmer F."/>
            <person name="Labrenz M."/>
            <person name="Spormann A.M."/>
            <person name="Op Den Camp H."/>
            <person name="Overmann J."/>
            <person name="Amann R."/>
            <person name="Jetten M.S.M."/>
            <person name="Mascher T."/>
            <person name="Medema M.H."/>
            <person name="Devos D.P."/>
            <person name="Kaster A.-K."/>
            <person name="Ovreas L."/>
            <person name="Rohde M."/>
            <person name="Galperin M.Y."/>
            <person name="Jogler C."/>
        </authorList>
    </citation>
    <scope>NUCLEOTIDE SEQUENCE [LARGE SCALE GENOMIC DNA]</scope>
    <source>
        <strain evidence="7 8">Pla52o</strain>
    </source>
</reference>
<evidence type="ECO:0000313" key="7">
    <source>
        <dbReference type="EMBL" id="TWU22420.1"/>
    </source>
</evidence>
<keyword evidence="8" id="KW-1185">Reference proteome</keyword>
<dbReference type="GO" id="GO:0016618">
    <property type="term" value="F:hydroxypyruvate reductase [NAD(P)H] activity"/>
    <property type="evidence" value="ECO:0007669"/>
    <property type="project" value="TreeGrafter"/>
</dbReference>
<feature type="domain" description="D-isomer specific 2-hydroxyacid dehydrogenase NAD-binding" evidence="6">
    <location>
        <begin position="112"/>
        <end position="289"/>
    </location>
</feature>
<feature type="domain" description="D-isomer specific 2-hydroxyacid dehydrogenase catalytic" evidence="5">
    <location>
        <begin position="7"/>
        <end position="321"/>
    </location>
</feature>
<dbReference type="CDD" id="cd05301">
    <property type="entry name" value="GDH"/>
    <property type="match status" value="1"/>
</dbReference>
<dbReference type="FunFam" id="3.40.50.720:FF:000203">
    <property type="entry name" value="D-3-phosphoglycerate dehydrogenase (SerA)"/>
    <property type="match status" value="1"/>
</dbReference>
<dbReference type="SUPFAM" id="SSF52283">
    <property type="entry name" value="Formate/glycerate dehydrogenase catalytic domain-like"/>
    <property type="match status" value="1"/>
</dbReference>
<dbReference type="InterPro" id="IPR029753">
    <property type="entry name" value="D-isomer_DH_CS"/>
</dbReference>
<evidence type="ECO:0000259" key="5">
    <source>
        <dbReference type="Pfam" id="PF00389"/>
    </source>
</evidence>
<evidence type="ECO:0000256" key="4">
    <source>
        <dbReference type="RuleBase" id="RU003719"/>
    </source>
</evidence>
<evidence type="ECO:0000313" key="8">
    <source>
        <dbReference type="Proteomes" id="UP000316304"/>
    </source>
</evidence>
<dbReference type="Pfam" id="PF02826">
    <property type="entry name" value="2-Hacid_dh_C"/>
    <property type="match status" value="1"/>
</dbReference>
<dbReference type="Proteomes" id="UP000316304">
    <property type="component" value="Unassembled WGS sequence"/>
</dbReference>
<evidence type="ECO:0000259" key="6">
    <source>
        <dbReference type="Pfam" id="PF02826"/>
    </source>
</evidence>
<dbReference type="InterPro" id="IPR006139">
    <property type="entry name" value="D-isomer_2_OHA_DH_cat_dom"/>
</dbReference>
<dbReference type="GO" id="GO:0051287">
    <property type="term" value="F:NAD binding"/>
    <property type="evidence" value="ECO:0007669"/>
    <property type="project" value="InterPro"/>
</dbReference>
<dbReference type="InterPro" id="IPR006140">
    <property type="entry name" value="D-isomer_DH_NAD-bd"/>
</dbReference>
<comment type="caution">
    <text evidence="7">The sequence shown here is derived from an EMBL/GenBank/DDBJ whole genome shotgun (WGS) entry which is preliminary data.</text>
</comment>
<dbReference type="Pfam" id="PF00389">
    <property type="entry name" value="2-Hacid_dh"/>
    <property type="match status" value="1"/>
</dbReference>
<dbReference type="Gene3D" id="3.40.50.720">
    <property type="entry name" value="NAD(P)-binding Rossmann-like Domain"/>
    <property type="match status" value="2"/>
</dbReference>
<dbReference type="OrthoDB" id="277029at2"/>
<evidence type="ECO:0000256" key="2">
    <source>
        <dbReference type="ARBA" id="ARBA00023002"/>
    </source>
</evidence>
<keyword evidence="2 4" id="KW-0560">Oxidoreductase</keyword>
<organism evidence="7 8">
    <name type="scientific">Novipirellula galeiformis</name>
    <dbReference type="NCBI Taxonomy" id="2528004"/>
    <lineage>
        <taxon>Bacteria</taxon>
        <taxon>Pseudomonadati</taxon>
        <taxon>Planctomycetota</taxon>
        <taxon>Planctomycetia</taxon>
        <taxon>Pirellulales</taxon>
        <taxon>Pirellulaceae</taxon>
        <taxon>Novipirellula</taxon>
    </lineage>
</organism>
<evidence type="ECO:0000256" key="3">
    <source>
        <dbReference type="ARBA" id="ARBA00023027"/>
    </source>
</evidence>
<dbReference type="PANTHER" id="PTHR10996:SF283">
    <property type="entry name" value="GLYOXYLATE_HYDROXYPYRUVATE REDUCTASE B"/>
    <property type="match status" value="1"/>
</dbReference>
<dbReference type="EMBL" id="SJPT01000005">
    <property type="protein sequence ID" value="TWU22420.1"/>
    <property type="molecule type" value="Genomic_DNA"/>
</dbReference>
<dbReference type="PROSITE" id="PS00671">
    <property type="entry name" value="D_2_HYDROXYACID_DH_3"/>
    <property type="match status" value="1"/>
</dbReference>
<dbReference type="InterPro" id="IPR036291">
    <property type="entry name" value="NAD(P)-bd_dom_sf"/>
</dbReference>
<dbReference type="EC" id="1.1.1.-" evidence="7"/>
<dbReference type="PANTHER" id="PTHR10996">
    <property type="entry name" value="2-HYDROXYACID DEHYDROGENASE-RELATED"/>
    <property type="match status" value="1"/>
</dbReference>
<protein>
    <submittedName>
        <fullName evidence="7">Putative 2-hydroxyacid dehydrogenase</fullName>
        <ecNumber evidence="7">1.1.1.-</ecNumber>
    </submittedName>
</protein>
<dbReference type="GO" id="GO:0005829">
    <property type="term" value="C:cytosol"/>
    <property type="evidence" value="ECO:0007669"/>
    <property type="project" value="TreeGrafter"/>
</dbReference>
<sequence>MSDLPKIFLTRELPPSSMKQLRERSQLTMNHEDRALTKQELIAGLQGVDGLLCQLTDIIDDEVLGANPNLKVVSNFAVGFNNVDIASASKRNIAVTNTPGVLSDSTADMAWALMFAVARRVVEGDRFVRAGRWEGWAPLQYLGLDISGATLGLVGLGRIGRAMIPRAMGFNMKVLYWNRTRMDIAEEHELGVEYAELDELLAQSDFVSLHVALSEGTKHLINEQRLGQMKPTAYLINTARGPVVDEKALVQALQSNVIAGAGLDVFENEPKLEPALYDLENAVLAPHLGSATIATRSKMGELAIENCLAGCAGKRPPNLVNPDYDDA</sequence>
<comment type="similarity">
    <text evidence="1 4">Belongs to the D-isomer specific 2-hydroxyacid dehydrogenase family.</text>
</comment>
<keyword evidence="3" id="KW-0520">NAD</keyword>
<name>A0A5C6CCZ2_9BACT</name>
<dbReference type="GO" id="GO:0030267">
    <property type="term" value="F:glyoxylate reductase (NADPH) activity"/>
    <property type="evidence" value="ECO:0007669"/>
    <property type="project" value="TreeGrafter"/>
</dbReference>
<accession>A0A5C6CCZ2</accession>
<evidence type="ECO:0000256" key="1">
    <source>
        <dbReference type="ARBA" id="ARBA00005854"/>
    </source>
</evidence>